<keyword evidence="13" id="KW-0862">Zinc</keyword>
<evidence type="ECO:0000256" key="8">
    <source>
        <dbReference type="ARBA" id="ARBA00022670"/>
    </source>
</evidence>
<evidence type="ECO:0000256" key="18">
    <source>
        <dbReference type="ARBA" id="ARBA00023228"/>
    </source>
</evidence>
<reference evidence="23 24" key="1">
    <citation type="submission" date="2024-06" db="EMBL/GenBank/DDBJ databases">
        <authorList>
            <person name="Chen R.Y."/>
        </authorList>
    </citation>
    <scope>NUCLEOTIDE SEQUENCE [LARGE SCALE GENOMIC DNA]</scope>
    <source>
        <strain evidence="23 24">D2</strain>
    </source>
</reference>
<evidence type="ECO:0000259" key="22">
    <source>
        <dbReference type="Pfam" id="PF04389"/>
    </source>
</evidence>
<keyword evidence="16" id="KW-0865">Zymogen</keyword>
<keyword evidence="12" id="KW-0256">Endoplasmic reticulum</keyword>
<name>A0ABV1RN47_9ALTE</name>
<feature type="signal peptide" evidence="21">
    <location>
        <begin position="1"/>
        <end position="22"/>
    </location>
</feature>
<evidence type="ECO:0000256" key="19">
    <source>
        <dbReference type="ARBA" id="ARBA00025833"/>
    </source>
</evidence>
<proteinExistence type="predicted"/>
<evidence type="ECO:0000256" key="5">
    <source>
        <dbReference type="ARBA" id="ARBA00014116"/>
    </source>
</evidence>
<dbReference type="EMBL" id="JBELOE010000284">
    <property type="protein sequence ID" value="MER2494171.1"/>
    <property type="molecule type" value="Genomic_DNA"/>
</dbReference>
<evidence type="ECO:0000256" key="13">
    <source>
        <dbReference type="ARBA" id="ARBA00022833"/>
    </source>
</evidence>
<feature type="chain" id="PRO_5045807201" description="Carboxypeptidase Q" evidence="21">
    <location>
        <begin position="23"/>
        <end position="483"/>
    </location>
</feature>
<keyword evidence="17" id="KW-0325">Glycoprotein</keyword>
<sequence length="483" mass="53212">MHLKYLLLLTCLLLSIFNTAYAVPPIDIKTLEKIRQEALADDFAYHKVEALTTQFGARMAGTNKEQQALNWLQQELIALGIQDIKKQAVQARNWRRKSAQAEVLAPYNHQLEVVSLGGSIPTPITGIEAKVVRFSSLDHLQNSNNEDVQGKIVYLARKLNPEKTANDYLKAVKLRQKAPIIAAQKGALAVIIRSITTNNSRTAHTGAIQYHSSVAKIPAAAVSAADADLLDRLFSRNLPVTLNLSIDNSENAWLPTYNLIATLPAAEKTLEEVLLLTHIDSWDLGAGALDNGAGVGIILGVIKQLSSLQTQLKRKLKIVFVSSTMLSPIGIQAYVNQHQDSLANVVVATEPDMGSGNIIRLDTMVAADKLKYADYIHNLVADLTIERGHNQSAGGANSSYLLEQQVPIFNWVQDASQYFRFLHSANDTFDKISLESLQQNVAAYSIFVYAVASTDIDFRNTELKRQKQTISADSNNEIRAEDE</sequence>
<dbReference type="SUPFAM" id="SSF53187">
    <property type="entry name" value="Zn-dependent exopeptidases"/>
    <property type="match status" value="1"/>
</dbReference>
<evidence type="ECO:0000256" key="1">
    <source>
        <dbReference type="ARBA" id="ARBA00004240"/>
    </source>
</evidence>
<protein>
    <recommendedName>
        <fullName evidence="5">Carboxypeptidase Q</fullName>
    </recommendedName>
    <alternativeName>
        <fullName evidence="20">Plasma glutamate carboxypeptidase</fullName>
    </alternativeName>
</protein>
<evidence type="ECO:0000256" key="15">
    <source>
        <dbReference type="ARBA" id="ARBA00023049"/>
    </source>
</evidence>
<keyword evidence="10 21" id="KW-0732">Signal</keyword>
<evidence type="ECO:0000313" key="24">
    <source>
        <dbReference type="Proteomes" id="UP001467690"/>
    </source>
</evidence>
<comment type="subcellular location">
    <subcellularLocation>
        <location evidence="1">Endoplasmic reticulum</location>
    </subcellularLocation>
    <subcellularLocation>
        <location evidence="3">Golgi apparatus</location>
    </subcellularLocation>
    <subcellularLocation>
        <location evidence="2">Lysosome</location>
    </subcellularLocation>
    <subcellularLocation>
        <location evidence="4">Secreted</location>
    </subcellularLocation>
</comment>
<feature type="domain" description="Peptidase M28" evidence="22">
    <location>
        <begin position="258"/>
        <end position="442"/>
    </location>
</feature>
<gene>
    <name evidence="23" type="ORF">ABS311_20025</name>
</gene>
<keyword evidence="6" id="KW-0964">Secreted</keyword>
<keyword evidence="15" id="KW-0482">Metalloprotease</keyword>
<evidence type="ECO:0000256" key="16">
    <source>
        <dbReference type="ARBA" id="ARBA00023145"/>
    </source>
</evidence>
<comment type="caution">
    <text evidence="23">The sequence shown here is derived from an EMBL/GenBank/DDBJ whole genome shotgun (WGS) entry which is preliminary data.</text>
</comment>
<dbReference type="PANTHER" id="PTHR12053">
    <property type="entry name" value="PROTEASE FAMILY M28 PLASMA GLUTAMATE CARBOXYPEPTIDASE-RELATED"/>
    <property type="match status" value="1"/>
</dbReference>
<evidence type="ECO:0000256" key="14">
    <source>
        <dbReference type="ARBA" id="ARBA00023034"/>
    </source>
</evidence>
<evidence type="ECO:0000256" key="3">
    <source>
        <dbReference type="ARBA" id="ARBA00004555"/>
    </source>
</evidence>
<dbReference type="PANTHER" id="PTHR12053:SF3">
    <property type="entry name" value="CARBOXYPEPTIDASE Q"/>
    <property type="match status" value="1"/>
</dbReference>
<keyword evidence="14" id="KW-0333">Golgi apparatus</keyword>
<keyword evidence="24" id="KW-1185">Reference proteome</keyword>
<keyword evidence="18" id="KW-0458">Lysosome</keyword>
<dbReference type="Gene3D" id="3.50.30.30">
    <property type="match status" value="1"/>
</dbReference>
<evidence type="ECO:0000256" key="10">
    <source>
        <dbReference type="ARBA" id="ARBA00022729"/>
    </source>
</evidence>
<evidence type="ECO:0000256" key="12">
    <source>
        <dbReference type="ARBA" id="ARBA00022824"/>
    </source>
</evidence>
<evidence type="ECO:0000256" key="9">
    <source>
        <dbReference type="ARBA" id="ARBA00022723"/>
    </source>
</evidence>
<evidence type="ECO:0000256" key="17">
    <source>
        <dbReference type="ARBA" id="ARBA00023180"/>
    </source>
</evidence>
<evidence type="ECO:0000256" key="6">
    <source>
        <dbReference type="ARBA" id="ARBA00022525"/>
    </source>
</evidence>
<dbReference type="Pfam" id="PF04389">
    <property type="entry name" value="Peptidase_M28"/>
    <property type="match status" value="1"/>
</dbReference>
<organism evidence="23 24">
    <name type="scientific">Catenovulum sediminis</name>
    <dbReference type="NCBI Taxonomy" id="1740262"/>
    <lineage>
        <taxon>Bacteria</taxon>
        <taxon>Pseudomonadati</taxon>
        <taxon>Pseudomonadota</taxon>
        <taxon>Gammaproteobacteria</taxon>
        <taxon>Alteromonadales</taxon>
        <taxon>Alteromonadaceae</taxon>
        <taxon>Catenovulum</taxon>
    </lineage>
</organism>
<evidence type="ECO:0000256" key="2">
    <source>
        <dbReference type="ARBA" id="ARBA00004371"/>
    </source>
</evidence>
<dbReference type="RefSeq" id="WP_350403183.1">
    <property type="nucleotide sequence ID" value="NZ_JBELOE010000284.1"/>
</dbReference>
<accession>A0ABV1RN47</accession>
<evidence type="ECO:0000256" key="7">
    <source>
        <dbReference type="ARBA" id="ARBA00022645"/>
    </source>
</evidence>
<evidence type="ECO:0000256" key="21">
    <source>
        <dbReference type="SAM" id="SignalP"/>
    </source>
</evidence>
<keyword evidence="8" id="KW-0645">Protease</keyword>
<keyword evidence="9" id="KW-0479">Metal-binding</keyword>
<dbReference type="InterPro" id="IPR007484">
    <property type="entry name" value="Peptidase_M28"/>
</dbReference>
<keyword evidence="7" id="KW-0121">Carboxypeptidase</keyword>
<evidence type="ECO:0000256" key="11">
    <source>
        <dbReference type="ARBA" id="ARBA00022801"/>
    </source>
</evidence>
<keyword evidence="11" id="KW-0378">Hydrolase</keyword>
<comment type="subunit">
    <text evidence="19">Homodimer. The monomeric form is inactive while the homodimer is active.</text>
</comment>
<evidence type="ECO:0000256" key="20">
    <source>
        <dbReference type="ARBA" id="ARBA00033328"/>
    </source>
</evidence>
<dbReference type="Gene3D" id="3.40.630.10">
    <property type="entry name" value="Zn peptidases"/>
    <property type="match status" value="1"/>
</dbReference>
<dbReference type="InterPro" id="IPR039866">
    <property type="entry name" value="CPQ"/>
</dbReference>
<dbReference type="Proteomes" id="UP001467690">
    <property type="component" value="Unassembled WGS sequence"/>
</dbReference>
<evidence type="ECO:0000313" key="23">
    <source>
        <dbReference type="EMBL" id="MER2494171.1"/>
    </source>
</evidence>
<evidence type="ECO:0000256" key="4">
    <source>
        <dbReference type="ARBA" id="ARBA00004613"/>
    </source>
</evidence>